<dbReference type="GO" id="GO:0008902">
    <property type="term" value="F:hydroxymethylpyrimidine kinase activity"/>
    <property type="evidence" value="ECO:0007669"/>
    <property type="project" value="UniProtKB-EC"/>
</dbReference>
<evidence type="ECO:0000256" key="9">
    <source>
        <dbReference type="ARBA" id="ARBA00022977"/>
    </source>
</evidence>
<dbReference type="UniPathway" id="UPA00060">
    <property type="reaction ID" value="UER00138"/>
</dbReference>
<dbReference type="InterPro" id="IPR002173">
    <property type="entry name" value="Carboh/pur_kinase_PfkB_CS"/>
</dbReference>
<dbReference type="CDD" id="cd01169">
    <property type="entry name" value="HMPP_kinase"/>
    <property type="match status" value="1"/>
</dbReference>
<proteinExistence type="predicted"/>
<dbReference type="NCBIfam" id="TIGR00097">
    <property type="entry name" value="HMP-P_kinase"/>
    <property type="match status" value="1"/>
</dbReference>
<dbReference type="InterPro" id="IPR004399">
    <property type="entry name" value="HMP/HMP-P_kinase_dom"/>
</dbReference>
<accession>A0A1M7QEF1</accession>
<dbReference type="AlphaFoldDB" id="A0A1M7QEF1"/>
<dbReference type="SUPFAM" id="SSF53613">
    <property type="entry name" value="Ribokinase-like"/>
    <property type="match status" value="1"/>
</dbReference>
<evidence type="ECO:0000256" key="2">
    <source>
        <dbReference type="ARBA" id="ARBA00000565"/>
    </source>
</evidence>
<dbReference type="PANTHER" id="PTHR20858">
    <property type="entry name" value="PHOSPHOMETHYLPYRIMIDINE KINASE"/>
    <property type="match status" value="1"/>
</dbReference>
<keyword evidence="9" id="KW-0784">Thiamine biosynthesis</keyword>
<comment type="pathway">
    <text evidence="4">Cofactor biosynthesis; thiamine diphosphate biosynthesis; 4-amino-2-methyl-5-diphosphomethylpyrimidine from 5-amino-1-(5-phospho-D-ribosyl)imidazole: step 3/3.</text>
</comment>
<keyword evidence="13" id="KW-1185">Reference proteome</keyword>
<protein>
    <submittedName>
        <fullName evidence="12">Hydroxymethylpyrimidine/phosphomethylpyrimidine kinase</fullName>
    </submittedName>
</protein>
<keyword evidence="8" id="KW-0067">ATP-binding</keyword>
<organism evidence="12 13">
    <name type="scientific">Cryptosporangium aurantiacum</name>
    <dbReference type="NCBI Taxonomy" id="134849"/>
    <lineage>
        <taxon>Bacteria</taxon>
        <taxon>Bacillati</taxon>
        <taxon>Actinomycetota</taxon>
        <taxon>Actinomycetes</taxon>
        <taxon>Cryptosporangiales</taxon>
        <taxon>Cryptosporangiaceae</taxon>
        <taxon>Cryptosporangium</taxon>
    </lineage>
</organism>
<keyword evidence="6" id="KW-0547">Nucleotide-binding</keyword>
<dbReference type="GO" id="GO:0008972">
    <property type="term" value="F:phosphomethylpyrimidine kinase activity"/>
    <property type="evidence" value="ECO:0007669"/>
    <property type="project" value="UniProtKB-EC"/>
</dbReference>
<sequence length="287" mass="28513">MNRPTVAMTVAGSDSGGGAGLQADLHTFAAFGVHGTTAVTAVTVQNTVGVTGVHEIPPQIVADQIASVVGDLRPTAVKTGMLASAPIIEAIATAFREHGIGRGGTIPLVVDPVCASMHGDPLLRADALAALRDLFALATVVTPNLDEAALLVGTRDQPDAARALLALGAEHALVKGGHGTGPRSRDLLTDGVTSWWLDAERIETGNTHGSGDTLAAAIAARLAGGDTLPDAVAVAKRYVTRAVATSYSVGAGHGPVGHPTADDPAGHPSPVAAAESTSAGAVAGAPS</sequence>
<evidence type="ECO:0000256" key="4">
    <source>
        <dbReference type="ARBA" id="ARBA00004769"/>
    </source>
</evidence>
<dbReference type="STRING" id="134849.SAMN05443668_104555"/>
<dbReference type="Pfam" id="PF08543">
    <property type="entry name" value="Phos_pyr_kin"/>
    <property type="match status" value="1"/>
</dbReference>
<evidence type="ECO:0000256" key="10">
    <source>
        <dbReference type="SAM" id="MobiDB-lite"/>
    </source>
</evidence>
<dbReference type="PANTHER" id="PTHR20858:SF17">
    <property type="entry name" value="HYDROXYMETHYLPYRIMIDINE_PHOSPHOMETHYLPYRIMIDINE KINASE THI20-RELATED"/>
    <property type="match status" value="1"/>
</dbReference>
<dbReference type="Proteomes" id="UP000184440">
    <property type="component" value="Unassembled WGS sequence"/>
</dbReference>
<comment type="catalytic activity">
    <reaction evidence="1">
        <text>4-amino-5-hydroxymethyl-2-methylpyrimidine + ATP = 4-amino-2-methyl-5-(phosphooxymethyl)pyrimidine + ADP + H(+)</text>
        <dbReference type="Rhea" id="RHEA:23096"/>
        <dbReference type="ChEBI" id="CHEBI:15378"/>
        <dbReference type="ChEBI" id="CHEBI:16892"/>
        <dbReference type="ChEBI" id="CHEBI:30616"/>
        <dbReference type="ChEBI" id="CHEBI:58354"/>
        <dbReference type="ChEBI" id="CHEBI:456216"/>
        <dbReference type="EC" id="2.7.1.49"/>
    </reaction>
</comment>
<comment type="function">
    <text evidence="3">Catalyzes the phosphorylation of hydroxymethylpyrimidine phosphate (HMP-P) to HMP-PP, and of HMP to HMP-P.</text>
</comment>
<dbReference type="GO" id="GO:0005829">
    <property type="term" value="C:cytosol"/>
    <property type="evidence" value="ECO:0007669"/>
    <property type="project" value="TreeGrafter"/>
</dbReference>
<evidence type="ECO:0000256" key="1">
    <source>
        <dbReference type="ARBA" id="ARBA00000151"/>
    </source>
</evidence>
<dbReference type="PROSITE" id="PS00584">
    <property type="entry name" value="PFKB_KINASES_2"/>
    <property type="match status" value="1"/>
</dbReference>
<name>A0A1M7QEF1_9ACTN</name>
<evidence type="ECO:0000256" key="7">
    <source>
        <dbReference type="ARBA" id="ARBA00022777"/>
    </source>
</evidence>
<dbReference type="Gene3D" id="3.40.1190.20">
    <property type="match status" value="1"/>
</dbReference>
<keyword evidence="7 12" id="KW-0418">Kinase</keyword>
<feature type="compositionally biased region" description="Low complexity" evidence="10">
    <location>
        <begin position="271"/>
        <end position="287"/>
    </location>
</feature>
<evidence type="ECO:0000256" key="6">
    <source>
        <dbReference type="ARBA" id="ARBA00022741"/>
    </source>
</evidence>
<gene>
    <name evidence="12" type="ORF">SAMN05443668_104555</name>
</gene>
<dbReference type="GO" id="GO:0005524">
    <property type="term" value="F:ATP binding"/>
    <property type="evidence" value="ECO:0007669"/>
    <property type="project" value="UniProtKB-KW"/>
</dbReference>
<dbReference type="EMBL" id="FRCS01000004">
    <property type="protein sequence ID" value="SHN29328.1"/>
    <property type="molecule type" value="Genomic_DNA"/>
</dbReference>
<evidence type="ECO:0000259" key="11">
    <source>
        <dbReference type="Pfam" id="PF08543"/>
    </source>
</evidence>
<keyword evidence="5" id="KW-0808">Transferase</keyword>
<feature type="domain" description="Pyridoxamine kinase/Phosphomethylpyrimidine kinase" evidence="11">
    <location>
        <begin position="14"/>
        <end position="256"/>
    </location>
</feature>
<dbReference type="GO" id="GO:0009228">
    <property type="term" value="P:thiamine biosynthetic process"/>
    <property type="evidence" value="ECO:0007669"/>
    <property type="project" value="UniProtKB-KW"/>
</dbReference>
<evidence type="ECO:0000313" key="13">
    <source>
        <dbReference type="Proteomes" id="UP000184440"/>
    </source>
</evidence>
<evidence type="ECO:0000256" key="8">
    <source>
        <dbReference type="ARBA" id="ARBA00022840"/>
    </source>
</evidence>
<dbReference type="InterPro" id="IPR029056">
    <property type="entry name" value="Ribokinase-like"/>
</dbReference>
<feature type="region of interest" description="Disordered" evidence="10">
    <location>
        <begin position="249"/>
        <end position="287"/>
    </location>
</feature>
<dbReference type="FunFam" id="3.40.1190.20:FF:000003">
    <property type="entry name" value="Phosphomethylpyrimidine kinase ThiD"/>
    <property type="match status" value="1"/>
</dbReference>
<evidence type="ECO:0000313" key="12">
    <source>
        <dbReference type="EMBL" id="SHN29328.1"/>
    </source>
</evidence>
<dbReference type="GO" id="GO:0009229">
    <property type="term" value="P:thiamine diphosphate biosynthetic process"/>
    <property type="evidence" value="ECO:0007669"/>
    <property type="project" value="UniProtKB-UniPathway"/>
</dbReference>
<evidence type="ECO:0000256" key="5">
    <source>
        <dbReference type="ARBA" id="ARBA00022679"/>
    </source>
</evidence>
<evidence type="ECO:0000256" key="3">
    <source>
        <dbReference type="ARBA" id="ARBA00003848"/>
    </source>
</evidence>
<dbReference type="InterPro" id="IPR013749">
    <property type="entry name" value="PM/HMP-P_kinase-1"/>
</dbReference>
<reference evidence="12 13" key="1">
    <citation type="submission" date="2016-11" db="EMBL/GenBank/DDBJ databases">
        <authorList>
            <person name="Jaros S."/>
            <person name="Januszkiewicz K."/>
            <person name="Wedrychowicz H."/>
        </authorList>
    </citation>
    <scope>NUCLEOTIDE SEQUENCE [LARGE SCALE GENOMIC DNA]</scope>
    <source>
        <strain evidence="12 13">DSM 46144</strain>
    </source>
</reference>
<comment type="catalytic activity">
    <reaction evidence="2">
        <text>4-amino-2-methyl-5-(phosphooxymethyl)pyrimidine + ATP = 4-amino-2-methyl-5-(diphosphooxymethyl)pyrimidine + ADP</text>
        <dbReference type="Rhea" id="RHEA:19893"/>
        <dbReference type="ChEBI" id="CHEBI:30616"/>
        <dbReference type="ChEBI" id="CHEBI:57841"/>
        <dbReference type="ChEBI" id="CHEBI:58354"/>
        <dbReference type="ChEBI" id="CHEBI:456216"/>
        <dbReference type="EC" id="2.7.4.7"/>
    </reaction>
</comment>